<dbReference type="EMBL" id="LXFE01001530">
    <property type="protein sequence ID" value="OLL23495.1"/>
    <property type="molecule type" value="Genomic_DNA"/>
</dbReference>
<evidence type="ECO:0000259" key="7">
    <source>
        <dbReference type="Pfam" id="PF08652"/>
    </source>
</evidence>
<keyword evidence="9" id="KW-1185">Reference proteome</keyword>
<dbReference type="GO" id="GO:0003723">
    <property type="term" value="F:RNA binding"/>
    <property type="evidence" value="ECO:0007669"/>
    <property type="project" value="UniProtKB-KW"/>
</dbReference>
<dbReference type="EC" id="3.6.1.-" evidence="6"/>
<dbReference type="PANTHER" id="PTHR12395:SF9">
    <property type="entry name" value="DECAPPING AND EXORIBONUCLEASE PROTEIN"/>
    <property type="match status" value="1"/>
</dbReference>
<sequence length="258" mass="29793">MTLCMDLKICKTNVSYIEEAVVPMQKQNENLNQNEQQKLGTYMGYKFETVCTLNKPWEASSRTEIETREGNIVDNTPQYASVVRYRIGEVRLILGGEVDCVWDYKPEPPESPLSHYVELKTSKSQKSPKDRSIFERHKLLKFWAQSFLLGVPKVIVGFRSDSGLLQSIRTFETQKIPGIVRQPSGYSPWNANIAISFAEGVMKWLRMNIPKGDAVWRLQFRGGEGVEVYKLPETELCFLTKEFMEWRKSQNPLKEQRG</sequence>
<dbReference type="OrthoDB" id="5853397at2759"/>
<keyword evidence="6" id="KW-0547">Nucleotide-binding</keyword>
<protein>
    <recommendedName>
        <fullName evidence="6">Decapping nuclease</fullName>
        <ecNumber evidence="6">3.6.1.-</ecNumber>
    </recommendedName>
</protein>
<dbReference type="InterPro" id="IPR013961">
    <property type="entry name" value="RAI1"/>
</dbReference>
<comment type="function">
    <text evidence="6">Decapping enzyme for NAD-capped RNAs: specifically hydrolyzes the nicotinamide adenine dinucleotide (NAD) cap from a subset of RNAs by removing the entire NAD moiety from the 5'-end of an NAD-capped RNA.</text>
</comment>
<evidence type="ECO:0000256" key="4">
    <source>
        <dbReference type="ARBA" id="ARBA00044692"/>
    </source>
</evidence>
<comment type="similarity">
    <text evidence="2 6">Belongs to the DXO/Dom3Z family.</text>
</comment>
<evidence type="ECO:0000313" key="9">
    <source>
        <dbReference type="Proteomes" id="UP000186594"/>
    </source>
</evidence>
<keyword evidence="6" id="KW-0378">Hydrolase</keyword>
<dbReference type="GO" id="GO:0110155">
    <property type="term" value="P:NAD-cap decapping"/>
    <property type="evidence" value="ECO:0007669"/>
    <property type="project" value="TreeGrafter"/>
</dbReference>
<comment type="caution">
    <text evidence="8">The sequence shown here is derived from an EMBL/GenBank/DDBJ whole genome shotgun (WGS) entry which is preliminary data.</text>
</comment>
<proteinExistence type="inferred from homology"/>
<dbReference type="Pfam" id="PF08652">
    <property type="entry name" value="RAI1"/>
    <property type="match status" value="1"/>
</dbReference>
<dbReference type="GO" id="GO:0005634">
    <property type="term" value="C:nucleus"/>
    <property type="evidence" value="ECO:0007669"/>
    <property type="project" value="UniProtKB-SubCell"/>
</dbReference>
<dbReference type="GO" id="GO:0034353">
    <property type="term" value="F:mRNA 5'-diphosphatase activity"/>
    <property type="evidence" value="ECO:0007669"/>
    <property type="project" value="TreeGrafter"/>
</dbReference>
<feature type="domain" description="RAI1-like" evidence="7">
    <location>
        <begin position="12"/>
        <end position="243"/>
    </location>
</feature>
<keyword evidence="6" id="KW-0540">Nuclease</keyword>
<name>A0A1U7LLG1_NEOID</name>
<keyword evidence="6" id="KW-0479">Metal-binding</keyword>
<keyword evidence="6" id="KW-0539">Nucleus</keyword>
<organism evidence="8 9">
    <name type="scientific">Neolecta irregularis (strain DAH-3)</name>
    <dbReference type="NCBI Taxonomy" id="1198029"/>
    <lineage>
        <taxon>Eukaryota</taxon>
        <taxon>Fungi</taxon>
        <taxon>Dikarya</taxon>
        <taxon>Ascomycota</taxon>
        <taxon>Taphrinomycotina</taxon>
        <taxon>Neolectales</taxon>
        <taxon>Neolectaceae</taxon>
        <taxon>Neolecta</taxon>
    </lineage>
</organism>
<evidence type="ECO:0000256" key="3">
    <source>
        <dbReference type="ARBA" id="ARBA00044676"/>
    </source>
</evidence>
<dbReference type="Proteomes" id="UP000186594">
    <property type="component" value="Unassembled WGS sequence"/>
</dbReference>
<keyword evidence="6" id="KW-0694">RNA-binding</keyword>
<dbReference type="GO" id="GO:0004518">
    <property type="term" value="F:nuclease activity"/>
    <property type="evidence" value="ECO:0007669"/>
    <property type="project" value="UniProtKB-KW"/>
</dbReference>
<comment type="catalytic activity">
    <reaction evidence="4">
        <text>a 5'-end triphospho-ribonucleoside in mRNA + H2O = a 5'-end phospho-ribonucleoside in mRNA + diphosphate + H(+)</text>
        <dbReference type="Rhea" id="RHEA:78683"/>
        <dbReference type="Rhea" id="RHEA-COMP:15692"/>
        <dbReference type="Rhea" id="RHEA-COMP:17164"/>
        <dbReference type="ChEBI" id="CHEBI:15377"/>
        <dbReference type="ChEBI" id="CHEBI:15378"/>
        <dbReference type="ChEBI" id="CHEBI:33019"/>
        <dbReference type="ChEBI" id="CHEBI:138282"/>
        <dbReference type="ChEBI" id="CHEBI:167618"/>
    </reaction>
    <physiologicalReaction direction="left-to-right" evidence="4">
        <dbReference type="Rhea" id="RHEA:78684"/>
    </physiologicalReaction>
</comment>
<reference evidence="8 9" key="1">
    <citation type="submission" date="2016-04" db="EMBL/GenBank/DDBJ databases">
        <title>Evolutionary innovation and constraint leading to complex multicellularity in the Ascomycota.</title>
        <authorList>
            <person name="Cisse O."/>
            <person name="Nguyen A."/>
            <person name="Hewitt D.A."/>
            <person name="Jedd G."/>
            <person name="Stajich J.E."/>
        </authorList>
    </citation>
    <scope>NUCLEOTIDE SEQUENCE [LARGE SCALE GENOMIC DNA]</scope>
    <source>
        <strain evidence="8 9">DAH-3</strain>
    </source>
</reference>
<dbReference type="AlphaFoldDB" id="A0A1U7LLG1"/>
<dbReference type="GO" id="GO:0005829">
    <property type="term" value="C:cytosol"/>
    <property type="evidence" value="ECO:0007669"/>
    <property type="project" value="TreeGrafter"/>
</dbReference>
<accession>A0A1U7LLG1</accession>
<comment type="subcellular location">
    <subcellularLocation>
        <location evidence="6">Nucleus</location>
    </subcellularLocation>
</comment>
<dbReference type="GO" id="GO:0046872">
    <property type="term" value="F:metal ion binding"/>
    <property type="evidence" value="ECO:0007669"/>
    <property type="project" value="UniProtKB-KW"/>
</dbReference>
<evidence type="ECO:0000256" key="6">
    <source>
        <dbReference type="RuleBase" id="RU367113"/>
    </source>
</evidence>
<comment type="catalytic activity">
    <reaction evidence="5">
        <text>a 5'-end NAD(+)-phospho-ribonucleoside in mRNA + H2O = a 5'-end phospho-ribonucleoside in mRNA + NAD(+) + H(+)</text>
        <dbReference type="Rhea" id="RHEA:60880"/>
        <dbReference type="Rhea" id="RHEA-COMP:15692"/>
        <dbReference type="Rhea" id="RHEA-COMP:15698"/>
        <dbReference type="ChEBI" id="CHEBI:15377"/>
        <dbReference type="ChEBI" id="CHEBI:15378"/>
        <dbReference type="ChEBI" id="CHEBI:57540"/>
        <dbReference type="ChEBI" id="CHEBI:138282"/>
        <dbReference type="ChEBI" id="CHEBI:144029"/>
    </reaction>
    <physiologicalReaction direction="left-to-right" evidence="5">
        <dbReference type="Rhea" id="RHEA:60881"/>
    </physiologicalReaction>
</comment>
<evidence type="ECO:0000256" key="5">
    <source>
        <dbReference type="ARBA" id="ARBA00048124"/>
    </source>
</evidence>
<comment type="cofactor">
    <cofactor evidence="1 6">
        <name>a divalent metal cation</name>
        <dbReference type="ChEBI" id="CHEBI:60240"/>
    </cofactor>
</comment>
<dbReference type="STRING" id="1198029.A0A1U7LLG1"/>
<gene>
    <name evidence="8" type="ORF">NEOLI_004455</name>
</gene>
<dbReference type="OMA" id="VETILCG"/>
<dbReference type="PANTHER" id="PTHR12395">
    <property type="entry name" value="DOM-3 RELATED"/>
    <property type="match status" value="1"/>
</dbReference>
<evidence type="ECO:0000256" key="2">
    <source>
        <dbReference type="ARBA" id="ARBA00006562"/>
    </source>
</evidence>
<comment type="catalytic activity">
    <reaction evidence="3">
        <text>a 5'-end (N(7)-methyl 5'-triphosphoguanosine)-ribonucleoside-ribonucleotide in mRNA + H2O = a (N(7)-methyl 5'-triphosphoguanosine)-nucleoside + a 5'-end phospho-ribonucleoside in mRNA + H(+)</text>
        <dbReference type="Rhea" id="RHEA:66928"/>
        <dbReference type="Rhea" id="RHEA-COMP:15692"/>
        <dbReference type="Rhea" id="RHEA-COMP:17313"/>
        <dbReference type="ChEBI" id="CHEBI:15377"/>
        <dbReference type="ChEBI" id="CHEBI:15378"/>
        <dbReference type="ChEBI" id="CHEBI:138282"/>
        <dbReference type="ChEBI" id="CHEBI:172876"/>
        <dbReference type="ChEBI" id="CHEBI:172877"/>
    </reaction>
    <physiologicalReaction direction="left-to-right" evidence="3">
        <dbReference type="Rhea" id="RHEA:66929"/>
    </physiologicalReaction>
</comment>
<dbReference type="InterPro" id="IPR039039">
    <property type="entry name" value="RAI1-like_fam"/>
</dbReference>
<evidence type="ECO:0000256" key="1">
    <source>
        <dbReference type="ARBA" id="ARBA00001968"/>
    </source>
</evidence>
<dbReference type="GO" id="GO:0000956">
    <property type="term" value="P:nuclear-transcribed mRNA catabolic process"/>
    <property type="evidence" value="ECO:0007669"/>
    <property type="project" value="TreeGrafter"/>
</dbReference>
<dbReference type="GO" id="GO:0000166">
    <property type="term" value="F:nucleotide binding"/>
    <property type="evidence" value="ECO:0007669"/>
    <property type="project" value="UniProtKB-KW"/>
</dbReference>
<evidence type="ECO:0000313" key="8">
    <source>
        <dbReference type="EMBL" id="OLL23495.1"/>
    </source>
</evidence>